<feature type="domain" description="AP2/ERF" evidence="4">
    <location>
        <begin position="101"/>
        <end position="157"/>
    </location>
</feature>
<dbReference type="SUPFAM" id="SSF54171">
    <property type="entry name" value="DNA-binding domain"/>
    <property type="match status" value="1"/>
</dbReference>
<dbReference type="AlphaFoldDB" id="A0A0F9PAW4"/>
<accession>A0A0F9PAW4</accession>
<dbReference type="GO" id="GO:0003677">
    <property type="term" value="F:DNA binding"/>
    <property type="evidence" value="ECO:0007669"/>
    <property type="project" value="UniProtKB-KW"/>
</dbReference>
<evidence type="ECO:0000313" key="5">
    <source>
        <dbReference type="EMBL" id="KKN21672.1"/>
    </source>
</evidence>
<dbReference type="Gene3D" id="3.90.75.20">
    <property type="match status" value="1"/>
</dbReference>
<evidence type="ECO:0000256" key="1">
    <source>
        <dbReference type="ARBA" id="ARBA00023015"/>
    </source>
</evidence>
<dbReference type="SUPFAM" id="SSF54060">
    <property type="entry name" value="His-Me finger endonucleases"/>
    <property type="match status" value="1"/>
</dbReference>
<sequence length="157" mass="18341">MKNIKLTQGKFAIVDDADYVWLNQWKWCAYKPPTGGFYAKRKGSGRTILMHRQILGLGPGDKRQGDHIFHNTLDNRRNNLRICTGQENQRNRKPRSNTTSGYKGVSWHNRIKKWQVHIQVNRRRKHLGYFVLELDAALAYNKAAKELYGVFVYLNPV</sequence>
<dbReference type="GO" id="GO:0003700">
    <property type="term" value="F:DNA-binding transcription factor activity"/>
    <property type="evidence" value="ECO:0007669"/>
    <property type="project" value="InterPro"/>
</dbReference>
<proteinExistence type="predicted"/>
<evidence type="ECO:0000256" key="3">
    <source>
        <dbReference type="ARBA" id="ARBA00023163"/>
    </source>
</evidence>
<keyword evidence="1" id="KW-0805">Transcription regulation</keyword>
<evidence type="ECO:0000259" key="4">
    <source>
        <dbReference type="PROSITE" id="PS51032"/>
    </source>
</evidence>
<dbReference type="InterPro" id="IPR001471">
    <property type="entry name" value="AP2/ERF_dom"/>
</dbReference>
<keyword evidence="3" id="KW-0804">Transcription</keyword>
<dbReference type="EMBL" id="LAZR01003128">
    <property type="protein sequence ID" value="KKN21672.1"/>
    <property type="molecule type" value="Genomic_DNA"/>
</dbReference>
<comment type="caution">
    <text evidence="5">The sequence shown here is derived from an EMBL/GenBank/DDBJ whole genome shotgun (WGS) entry which is preliminary data.</text>
</comment>
<dbReference type="InterPro" id="IPR036955">
    <property type="entry name" value="AP2/ERF_dom_sf"/>
</dbReference>
<organism evidence="5">
    <name type="scientific">marine sediment metagenome</name>
    <dbReference type="NCBI Taxonomy" id="412755"/>
    <lineage>
        <taxon>unclassified sequences</taxon>
        <taxon>metagenomes</taxon>
        <taxon>ecological metagenomes</taxon>
    </lineage>
</organism>
<name>A0A0F9PAW4_9ZZZZ</name>
<protein>
    <recommendedName>
        <fullName evidence="4">AP2/ERF domain-containing protein</fullName>
    </recommendedName>
</protein>
<keyword evidence="2" id="KW-0238">DNA-binding</keyword>
<evidence type="ECO:0000256" key="2">
    <source>
        <dbReference type="ARBA" id="ARBA00023125"/>
    </source>
</evidence>
<reference evidence="5" key="1">
    <citation type="journal article" date="2015" name="Nature">
        <title>Complex archaea that bridge the gap between prokaryotes and eukaryotes.</title>
        <authorList>
            <person name="Spang A."/>
            <person name="Saw J.H."/>
            <person name="Jorgensen S.L."/>
            <person name="Zaremba-Niedzwiedzka K."/>
            <person name="Martijn J."/>
            <person name="Lind A.E."/>
            <person name="van Eijk R."/>
            <person name="Schleper C."/>
            <person name="Guy L."/>
            <person name="Ettema T.J."/>
        </authorList>
    </citation>
    <scope>NUCLEOTIDE SEQUENCE</scope>
</reference>
<dbReference type="Gene3D" id="3.30.730.10">
    <property type="entry name" value="AP2/ERF domain"/>
    <property type="match status" value="1"/>
</dbReference>
<dbReference type="InterPro" id="IPR044925">
    <property type="entry name" value="His-Me_finger_sf"/>
</dbReference>
<gene>
    <name evidence="5" type="ORF">LCGC14_0923000</name>
</gene>
<dbReference type="PROSITE" id="PS51032">
    <property type="entry name" value="AP2_ERF"/>
    <property type="match status" value="1"/>
</dbReference>
<dbReference type="InterPro" id="IPR016177">
    <property type="entry name" value="DNA-bd_dom_sf"/>
</dbReference>